<sequence>KESASGDKTATNFDFGSKGENIVCACGSNDTVWFGDSQGMLYWFHATYIVDWMQSFSVTFNYIKFLPKRNFLVCVGKDDSQDSNGGTKYQCYFISPTEKHAAPLLIREAKLFSSRIPEQTITCFDSNACFNMIALGTQNSGTCLFRGDLIQERTCRMRMLRDDNSSVLDVHFLTSNSKQILFVCATLSITSYLVPDRGDLEVSF</sequence>
<feature type="non-terminal residue" evidence="2">
    <location>
        <position position="204"/>
    </location>
</feature>
<gene>
    <name evidence="2" type="ORF">IE077_000926</name>
</gene>
<name>A0ABQ7JDT8_9APIC</name>
<organism evidence="2 3">
    <name type="scientific">Cardiosporidium cionae</name>
    <dbReference type="NCBI Taxonomy" id="476202"/>
    <lineage>
        <taxon>Eukaryota</taxon>
        <taxon>Sar</taxon>
        <taxon>Alveolata</taxon>
        <taxon>Apicomplexa</taxon>
        <taxon>Aconoidasida</taxon>
        <taxon>Nephromycida</taxon>
        <taxon>Cardiosporidium</taxon>
    </lineage>
</organism>
<feature type="non-terminal residue" evidence="2">
    <location>
        <position position="1"/>
    </location>
</feature>
<comment type="caution">
    <text evidence="2">The sequence shown here is derived from an EMBL/GenBank/DDBJ whole genome shotgun (WGS) entry which is preliminary data.</text>
</comment>
<evidence type="ECO:0000259" key="1">
    <source>
        <dbReference type="Pfam" id="PF23341"/>
    </source>
</evidence>
<dbReference type="Pfam" id="PF23341">
    <property type="entry name" value="PEP5_VPS11_N"/>
    <property type="match status" value="1"/>
</dbReference>
<reference evidence="2 3" key="1">
    <citation type="journal article" date="2020" name="bioRxiv">
        <title>Metabolic contributions of an alphaproteobacterial endosymbiont in the apicomplexan Cardiosporidium cionae.</title>
        <authorList>
            <person name="Hunter E.S."/>
            <person name="Paight C.J."/>
            <person name="Lane C.E."/>
        </authorList>
    </citation>
    <scope>NUCLEOTIDE SEQUENCE [LARGE SCALE GENOMIC DNA]</scope>
    <source>
        <strain evidence="2">ESH_2018</strain>
    </source>
</reference>
<dbReference type="InterPro" id="IPR057307">
    <property type="entry name" value="PEP5_VPS11_N"/>
</dbReference>
<dbReference type="EMBL" id="JADAQX010000078">
    <property type="protein sequence ID" value="KAF8822151.1"/>
    <property type="molecule type" value="Genomic_DNA"/>
</dbReference>
<evidence type="ECO:0000313" key="3">
    <source>
        <dbReference type="Proteomes" id="UP000823046"/>
    </source>
</evidence>
<proteinExistence type="predicted"/>
<dbReference type="Proteomes" id="UP000823046">
    <property type="component" value="Unassembled WGS sequence"/>
</dbReference>
<keyword evidence="3" id="KW-1185">Reference proteome</keyword>
<accession>A0ABQ7JDT8</accession>
<protein>
    <recommendedName>
        <fullName evidence="1">PEP5/VPS11 N-terminal domain-containing protein</fullName>
    </recommendedName>
</protein>
<feature type="domain" description="PEP5/VPS11 N-terminal" evidence="1">
    <location>
        <begin position="15"/>
        <end position="198"/>
    </location>
</feature>
<evidence type="ECO:0000313" key="2">
    <source>
        <dbReference type="EMBL" id="KAF8822151.1"/>
    </source>
</evidence>